<dbReference type="EMBL" id="CAJZAF010000049">
    <property type="protein sequence ID" value="CAG9186340.1"/>
    <property type="molecule type" value="Genomic_DNA"/>
</dbReference>
<evidence type="ECO:0000313" key="2">
    <source>
        <dbReference type="Proteomes" id="UP000701702"/>
    </source>
</evidence>
<gene>
    <name evidence="1" type="ORF">LMG23994_06176</name>
</gene>
<evidence type="ECO:0000313" key="1">
    <source>
        <dbReference type="EMBL" id="CAG9186340.1"/>
    </source>
</evidence>
<dbReference type="Proteomes" id="UP000701702">
    <property type="component" value="Unassembled WGS sequence"/>
</dbReference>
<protein>
    <submittedName>
        <fullName evidence="1">ISKra4 family transposase ISBte1</fullName>
    </submittedName>
</protein>
<sequence>MRRLESLGWDLEAEASPAEAKLLGKLEEFIVYLESNRYFIVNYGDRYRHGEPIASGFVESAVNQVISKRFVKRQQMAWRPRHAHNLLQIRTAVLNNQFRSYVERWYPSIARDENHRLAA</sequence>
<keyword evidence="2" id="KW-1185">Reference proteome</keyword>
<name>A0ABN7ZPZ8_9BURK</name>
<organism evidence="1 2">
    <name type="scientific">Cupriavidus pinatubonensis</name>
    <dbReference type="NCBI Taxonomy" id="248026"/>
    <lineage>
        <taxon>Bacteria</taxon>
        <taxon>Pseudomonadati</taxon>
        <taxon>Pseudomonadota</taxon>
        <taxon>Betaproteobacteria</taxon>
        <taxon>Burkholderiales</taxon>
        <taxon>Burkholderiaceae</taxon>
        <taxon>Cupriavidus</taxon>
    </lineage>
</organism>
<accession>A0ABN7ZPZ8</accession>
<reference evidence="1 2" key="1">
    <citation type="submission" date="2021-08" db="EMBL/GenBank/DDBJ databases">
        <authorList>
            <person name="Peeters C."/>
        </authorList>
    </citation>
    <scope>NUCLEOTIDE SEQUENCE [LARGE SCALE GENOMIC DNA]</scope>
    <source>
        <strain evidence="1 2">LMG 23994</strain>
    </source>
</reference>
<proteinExistence type="predicted"/>
<comment type="caution">
    <text evidence="1">The sequence shown here is derived from an EMBL/GenBank/DDBJ whole genome shotgun (WGS) entry which is preliminary data.</text>
</comment>